<proteinExistence type="predicted"/>
<feature type="region of interest" description="Disordered" evidence="1">
    <location>
        <begin position="1048"/>
        <end position="1067"/>
    </location>
</feature>
<dbReference type="GO" id="GO:0030154">
    <property type="term" value="P:cell differentiation"/>
    <property type="evidence" value="ECO:0007669"/>
    <property type="project" value="TreeGrafter"/>
</dbReference>
<dbReference type="Pfam" id="PF15273">
    <property type="entry name" value="NHS"/>
    <property type="match status" value="1"/>
</dbReference>
<feature type="compositionally biased region" description="Polar residues" evidence="1">
    <location>
        <begin position="1357"/>
        <end position="1376"/>
    </location>
</feature>
<reference evidence="2 3" key="1">
    <citation type="journal article" date="2019" name="Genome Biol. Evol.">
        <title>Whole-Genome Sequencing of the Giant Devil Catfish, Bagarius yarrelli.</title>
        <authorList>
            <person name="Jiang W."/>
            <person name="Lv Y."/>
            <person name="Cheng L."/>
            <person name="Yang K."/>
            <person name="Chao B."/>
            <person name="Wang X."/>
            <person name="Li Y."/>
            <person name="Pan X."/>
            <person name="You X."/>
            <person name="Zhang Y."/>
            <person name="Yang J."/>
            <person name="Li J."/>
            <person name="Zhang X."/>
            <person name="Liu S."/>
            <person name="Sun C."/>
            <person name="Yang J."/>
            <person name="Shi Q."/>
        </authorList>
    </citation>
    <scope>NUCLEOTIDE SEQUENCE [LARGE SCALE GENOMIC DNA]</scope>
    <source>
        <strain evidence="2">JWS20170419001</strain>
        <tissue evidence="2">Muscle</tissue>
    </source>
</reference>
<feature type="region of interest" description="Disordered" evidence="1">
    <location>
        <begin position="1339"/>
        <end position="1384"/>
    </location>
</feature>
<dbReference type="Proteomes" id="UP000319801">
    <property type="component" value="Unassembled WGS sequence"/>
</dbReference>
<accession>A0A556U8D8</accession>
<feature type="compositionally biased region" description="Polar residues" evidence="1">
    <location>
        <begin position="1552"/>
        <end position="1569"/>
    </location>
</feature>
<dbReference type="PANTHER" id="PTHR23039:SF3">
    <property type="entry name" value="NHS-LIKE PROTEIN 1"/>
    <property type="match status" value="1"/>
</dbReference>
<dbReference type="EMBL" id="VCAZ01000059">
    <property type="protein sequence ID" value="TSN67122.1"/>
    <property type="molecule type" value="Genomic_DNA"/>
</dbReference>
<dbReference type="InterPro" id="IPR024845">
    <property type="entry name" value="NHS-like"/>
</dbReference>
<dbReference type="Gene3D" id="1.20.5.340">
    <property type="match status" value="1"/>
</dbReference>
<feature type="region of interest" description="Disordered" evidence="1">
    <location>
        <begin position="1485"/>
        <end position="1518"/>
    </location>
</feature>
<dbReference type="OrthoDB" id="8965057at2759"/>
<feature type="compositionally biased region" description="Polar residues" evidence="1">
    <location>
        <begin position="1501"/>
        <end position="1518"/>
    </location>
</feature>
<feature type="region of interest" description="Disordered" evidence="1">
    <location>
        <begin position="598"/>
        <end position="617"/>
    </location>
</feature>
<dbReference type="PANTHER" id="PTHR23039">
    <property type="entry name" value="NANCE-HORAN SYNDROME PROTEIN"/>
    <property type="match status" value="1"/>
</dbReference>
<evidence type="ECO:0000313" key="2">
    <source>
        <dbReference type="EMBL" id="TSN67122.1"/>
    </source>
</evidence>
<feature type="region of interest" description="Disordered" evidence="1">
    <location>
        <begin position="639"/>
        <end position="660"/>
    </location>
</feature>
<feature type="compositionally biased region" description="Polar residues" evidence="1">
    <location>
        <begin position="647"/>
        <end position="660"/>
    </location>
</feature>
<feature type="region of interest" description="Disordered" evidence="1">
    <location>
        <begin position="788"/>
        <end position="825"/>
    </location>
</feature>
<feature type="compositionally biased region" description="Low complexity" evidence="1">
    <location>
        <begin position="1485"/>
        <end position="1496"/>
    </location>
</feature>
<feature type="region of interest" description="Disordered" evidence="1">
    <location>
        <begin position="1398"/>
        <end position="1450"/>
    </location>
</feature>
<evidence type="ECO:0000256" key="1">
    <source>
        <dbReference type="SAM" id="MobiDB-lite"/>
    </source>
</evidence>
<evidence type="ECO:0000313" key="3">
    <source>
        <dbReference type="Proteomes" id="UP000319801"/>
    </source>
</evidence>
<name>A0A556U8D8_BAGYA</name>
<sequence>MPFHKRTIEPPNLCRFNKGAVESEAEPSQSQLWTSLNEVSCTSLKNILQQLSGLSRHACSIFLEIQSEAAVVIQRSTALQRRLDTLQHIVRELDHRKIRIHCISQEPTGKCWNRTYYEDEDKLLSFYIHKPQQLHSNNGGSLHCRLLNFNIHQKQDQLRYSRQWNSGLTEYKSTQTQHSNTFIPIQKDLTAVSSLDDESKWSVHYTAPWQQQENVFLPGSRPPCVEELHCQAKVNLKTVLRECDKLRKDGFRSSQYYSQGPTFSSPLLSDEDRQLDRDEITNKKKSSETSSEEEKLVYSFRTQTPHLDNISDINNHNSYCECLPLPTPEEKMRQQALFVTTDIVPINITGENFDRQASFRRTTINTDTIIRRSKRVKRRKTITGVPDNIKRELANNEQTKTQSIKGQYSNLGDEGSINSSLQHLLTRESGCQINDIKIAPSSVRKICLQKDSGITTQFANTSLSSPGSNYNMNDCNRDIYTYQFNSSDQGFHSLPRQNSQICQFETICTSSPYLSASGSTSSLPYKVPMQHASLDSAHKSDLRKIPTASSGFDKVCGFQNQNECHTGTSSCMALNLHSSISSLNAGIVLQNARNSSVHASQSVGSEETPIHSLPTCPSDHPFSSSGTLCSTSSSGRQSQASLHVATETGSQSEIGSPLSSNVIPLNSSPCGVCEDSDMSESSIYSCSTLTINNWTHKHGPVDQWTSSCSSPTAGNSLELSPSKTDISSLFSVDIEECSTSMHLSSSHKSYSHSCINEAGNTRHNLYKCKEDQSPDDCDSLLRNHSLSRSISLRKSKKPPLPPKRTDSLQRKPQRKPCHNEKLPNEQQTLCRHESLKSYNASYSGQIPFSRLENTWKLCPRSQSSVSVESSGMSAPADVCPTTPTYSDSSSQHSEYSWDFHTDNPQSFSEYGPSPQMRRAVHSKENSRGLNNNEISLAACLNSEVNFKMAASPDKVHFMTSPSSGYSSQSITPTAGTPVTVLRTKLPAGRPKPKVPERKSSLRSSVTFHSSPLFSITSDLVKSLPTPLPLPKTLPGLVTSQSTLTSPLPGLPTSTVSPVTPSPPAISFNSKEKQVYPVSSTMPEQYLEPILFPPDTSHATLEPSSSLMLVENKMSSPPLPPPPPLPPLSNVLQDVTNSPNSLDQVKKLDCNLAIQERSIITAQALQRVKLRPIKLIKLENIFTDIITTVCDPDNQEQKTKKPVETEFVKQVITSDYASPLESDVNTTDFLSKESTSTMLVSSPASVLIDPASKTHSSDSLELSPDTGPLCTPAHTDFLQSTATLFTSNDTLQDCQSNRDLDLHQTSLNELEDTDSAMSTKSENINSMSPIYTVIQHELEVESDSHNSTPTSPRRHSVSSEMSSDSLAETQLNSTSGQDIGVCDPDLGLSDKDPVLSDEKCITDDSLSSSSGSVIFKEEENDENDALFDSGTDSSSPTFSNSENIEEMSPARPRTIDDLFAAIHRSKRKVLGRCDFEKERPCTFITSPPISPTSFSPSLNLKPHQSSNISRSQHRSTTNNDSFKALLLKKGSRSDPGFRMSAMEILKCTDPRLQRSSAEPSSPFSAQCTSPGRSRKAYEQWARTEGALPHLSPSLTHCKYGRASTPPCSASSRYNSRSRIPSGPMTVICEREGELAESLDCCNIPFPLSLSSSATLGAQGST</sequence>
<feature type="compositionally biased region" description="Polar residues" evidence="1">
    <location>
        <begin position="1429"/>
        <end position="1441"/>
    </location>
</feature>
<organism evidence="2 3">
    <name type="scientific">Bagarius yarrelli</name>
    <name type="common">Goonch</name>
    <name type="synonym">Bagrus yarrelli</name>
    <dbReference type="NCBI Taxonomy" id="175774"/>
    <lineage>
        <taxon>Eukaryota</taxon>
        <taxon>Metazoa</taxon>
        <taxon>Chordata</taxon>
        <taxon>Craniata</taxon>
        <taxon>Vertebrata</taxon>
        <taxon>Euteleostomi</taxon>
        <taxon>Actinopterygii</taxon>
        <taxon>Neopterygii</taxon>
        <taxon>Teleostei</taxon>
        <taxon>Ostariophysi</taxon>
        <taxon>Siluriformes</taxon>
        <taxon>Sisoridae</taxon>
        <taxon>Sisorinae</taxon>
        <taxon>Bagarius</taxon>
    </lineage>
</organism>
<feature type="region of interest" description="Disordered" evidence="1">
    <location>
        <begin position="1550"/>
        <end position="1569"/>
    </location>
</feature>
<keyword evidence="3" id="KW-1185">Reference proteome</keyword>
<gene>
    <name evidence="2" type="ORF">Baya_8938</name>
</gene>
<protein>
    <submittedName>
        <fullName evidence="2">NHS-like protein 1</fullName>
    </submittedName>
</protein>
<comment type="caution">
    <text evidence="2">The sequence shown here is derived from an EMBL/GenBank/DDBJ whole genome shotgun (WGS) entry which is preliminary data.</text>
</comment>